<reference evidence="1" key="1">
    <citation type="submission" date="2019-12" db="EMBL/GenBank/DDBJ databases">
        <title>An insight into the sialome of adult female Ixodes ricinus ticks feeding for 6 days.</title>
        <authorList>
            <person name="Perner J."/>
            <person name="Ribeiro J.M.C."/>
        </authorList>
    </citation>
    <scope>NUCLEOTIDE SEQUENCE</scope>
    <source>
        <strain evidence="1">Semi-engorged</strain>
        <tissue evidence="1">Salivary glands</tissue>
    </source>
</reference>
<name>A0A6B0UBF7_IXORI</name>
<dbReference type="EMBL" id="GIFC01001380">
    <property type="protein sequence ID" value="MXU83463.1"/>
    <property type="molecule type" value="Transcribed_RNA"/>
</dbReference>
<sequence>MLVPIRLFKKTVFSFCVFCFPLEKINYALPNAWFPPKCSTSSPNQMARFRNYSFSYPKVTGDFLKLSRGKWSHCQ</sequence>
<organism evidence="1">
    <name type="scientific">Ixodes ricinus</name>
    <name type="common">Common tick</name>
    <name type="synonym">Acarus ricinus</name>
    <dbReference type="NCBI Taxonomy" id="34613"/>
    <lineage>
        <taxon>Eukaryota</taxon>
        <taxon>Metazoa</taxon>
        <taxon>Ecdysozoa</taxon>
        <taxon>Arthropoda</taxon>
        <taxon>Chelicerata</taxon>
        <taxon>Arachnida</taxon>
        <taxon>Acari</taxon>
        <taxon>Parasitiformes</taxon>
        <taxon>Ixodida</taxon>
        <taxon>Ixodoidea</taxon>
        <taxon>Ixodidae</taxon>
        <taxon>Ixodinae</taxon>
        <taxon>Ixodes</taxon>
    </lineage>
</organism>
<dbReference type="AlphaFoldDB" id="A0A6B0UBF7"/>
<accession>A0A6B0UBF7</accession>
<protein>
    <submittedName>
        <fullName evidence="1">Putative secreted protein</fullName>
    </submittedName>
</protein>
<proteinExistence type="predicted"/>
<evidence type="ECO:0000313" key="1">
    <source>
        <dbReference type="EMBL" id="MXU83463.1"/>
    </source>
</evidence>